<evidence type="ECO:0000313" key="2">
    <source>
        <dbReference type="EMBL" id="XCO00451.1"/>
    </source>
</evidence>
<name>A0AAU8MI15_9CAUD</name>
<dbReference type="EMBL" id="PP965498">
    <property type="protein sequence ID" value="XCO00451.1"/>
    <property type="molecule type" value="Genomic_DNA"/>
</dbReference>
<organism evidence="3">
    <name type="scientific">Geladintestivirus 1</name>
    <dbReference type="NCBI Taxonomy" id="3233133"/>
    <lineage>
        <taxon>Viruses</taxon>
        <taxon>Duplodnaviria</taxon>
        <taxon>Heunggongvirae</taxon>
        <taxon>Uroviricota</taxon>
        <taxon>Caudoviricetes</taxon>
        <taxon>Crassvirales</taxon>
    </lineage>
</organism>
<protein>
    <submittedName>
        <fullName evidence="3">Uncharacterized protein</fullName>
    </submittedName>
</protein>
<evidence type="ECO:0000313" key="3">
    <source>
        <dbReference type="EMBL" id="XCO00546.1"/>
    </source>
</evidence>
<proteinExistence type="predicted"/>
<dbReference type="EMBL" id="PP965499">
    <property type="protein sequence ID" value="XCO00546.1"/>
    <property type="molecule type" value="Genomic_DNA"/>
</dbReference>
<evidence type="ECO:0000313" key="1">
    <source>
        <dbReference type="EMBL" id="XCO00351.1"/>
    </source>
</evidence>
<reference evidence="3" key="1">
    <citation type="submission" date="2024-06" db="EMBL/GenBank/DDBJ databases">
        <title>Intestivirid acquisition increases across infancy in a wild primate population.</title>
        <authorList>
            <person name="Schneider-Creas I.A."/>
            <person name="Moya I.L."/>
            <person name="Chiou K.L."/>
            <person name="Baniel A."/>
            <person name="Azanaw Haile A."/>
            <person name="Kebede F."/>
            <person name="Abebe B."/>
            <person name="Snyder-Mackler N."/>
            <person name="Varsani A."/>
        </authorList>
    </citation>
    <scope>NUCLEOTIDE SEQUENCE</scope>
    <source>
        <strain evidence="1">Int_RNL_2016_0117_DIX</strain>
        <strain evidence="3">Int_RNL_2017_0546_COW</strain>
        <strain evidence="2">Int_RNL_2018_0945_COW</strain>
    </source>
</reference>
<sequence length="46" mass="5437">MCEIDNYIVDIDYEVLSQDIDDVDFYAEREVKNDSNDSLSNNIKFE</sequence>
<dbReference type="EMBL" id="PP965497">
    <property type="protein sequence ID" value="XCO00351.1"/>
    <property type="molecule type" value="Genomic_DNA"/>
</dbReference>
<accession>A0AAU8MI15</accession>